<organism evidence="1 2">
    <name type="scientific">Didymodactylos carnosus</name>
    <dbReference type="NCBI Taxonomy" id="1234261"/>
    <lineage>
        <taxon>Eukaryota</taxon>
        <taxon>Metazoa</taxon>
        <taxon>Spiralia</taxon>
        <taxon>Gnathifera</taxon>
        <taxon>Rotifera</taxon>
        <taxon>Eurotatoria</taxon>
        <taxon>Bdelloidea</taxon>
        <taxon>Philodinida</taxon>
        <taxon>Philodinidae</taxon>
        <taxon>Didymodactylos</taxon>
    </lineage>
</organism>
<evidence type="ECO:0000313" key="1">
    <source>
        <dbReference type="EMBL" id="CAF4442419.1"/>
    </source>
</evidence>
<name>A0A8S2WB83_9BILA</name>
<protein>
    <submittedName>
        <fullName evidence="1">Uncharacterized protein</fullName>
    </submittedName>
</protein>
<dbReference type="Proteomes" id="UP000682733">
    <property type="component" value="Unassembled WGS sequence"/>
</dbReference>
<reference evidence="1" key="1">
    <citation type="submission" date="2021-02" db="EMBL/GenBank/DDBJ databases">
        <authorList>
            <person name="Nowell W R."/>
        </authorList>
    </citation>
    <scope>NUCLEOTIDE SEQUENCE</scope>
</reference>
<feature type="non-terminal residue" evidence="1">
    <location>
        <position position="1"/>
    </location>
</feature>
<evidence type="ECO:0000313" key="2">
    <source>
        <dbReference type="Proteomes" id="UP000682733"/>
    </source>
</evidence>
<dbReference type="EMBL" id="CAJOBA010081229">
    <property type="protein sequence ID" value="CAF4442419.1"/>
    <property type="molecule type" value="Genomic_DNA"/>
</dbReference>
<sequence length="167" mass="19148">IYASSQNLTQIVKVKRPTLPIYNELYQKYPETLQCPCSNITVDYQKFVSFQPKYHQICQSEFITMQWINNIGYNTSLAVITNEDDFRQTASVAFQLLSKLCQLTHETVGYQLDIFNSTKLISVNVISKTSLESQAENTIDTFKQTIVNTFKRSLLLIQTTTQGNTLI</sequence>
<comment type="caution">
    <text evidence="1">The sequence shown here is derived from an EMBL/GenBank/DDBJ whole genome shotgun (WGS) entry which is preliminary data.</text>
</comment>
<dbReference type="AlphaFoldDB" id="A0A8S2WB83"/>
<gene>
    <name evidence="1" type="ORF">TMI583_LOCUS45447</name>
</gene>
<proteinExistence type="predicted"/>
<feature type="non-terminal residue" evidence="1">
    <location>
        <position position="167"/>
    </location>
</feature>
<accession>A0A8S2WB83</accession>